<reference evidence="2" key="1">
    <citation type="journal article" date="2014" name="Int. J. Syst. Evol. Microbiol.">
        <title>Complete genome sequence of Corynebacterium casei LMG S-19264T (=DSM 44701T), isolated from a smear-ripened cheese.</title>
        <authorList>
            <consortium name="US DOE Joint Genome Institute (JGI-PGF)"/>
            <person name="Walter F."/>
            <person name="Albersmeier A."/>
            <person name="Kalinowski J."/>
            <person name="Ruckert C."/>
        </authorList>
    </citation>
    <scope>NUCLEOTIDE SEQUENCE</scope>
    <source>
        <strain evidence="2">JCM 18487</strain>
    </source>
</reference>
<sequence>MGTLWNVVRNEWMKLVRRRRLTVVAILGLCVVALFAFGEYHRLREAQNFNPVQIQQTAIAQMESERTQLAQSPPTAQRDAQLRDLDQAIAKAKADLAQTKARTASPETWRQQAQAAIENAKQQLSQMPSGPALLPSQQAQRASLQAEIMENQFRLQHHAPPVVWPQMNSWEETVSFLGVAAKTFIPLLVVVLVADIVAGEMTDGTIKLLVVRPVRRRTLLLGKWLVVTAASALCSLVLCGLVWLAGILVLGTKGAMSPHWVGVTYQFVTSPDQPLAVTPVPDYTHAALLPVWQYLLYDSLWIAAAMVVVASIAFFCSTIFKSAMVSTAVSMGAVVIGLVVTDMARHQGWVRWLFPTHLNLMSDWSGEAALALQHPVTLGLGVLVLVIWAVVLLAVSFIRFGRQDILNA</sequence>
<keyword evidence="1" id="KW-1133">Transmembrane helix</keyword>
<feature type="transmembrane region" description="Helical" evidence="1">
    <location>
        <begin position="174"/>
        <end position="198"/>
    </location>
</feature>
<feature type="transmembrane region" description="Helical" evidence="1">
    <location>
        <begin position="378"/>
        <end position="398"/>
    </location>
</feature>
<feature type="transmembrane region" description="Helical" evidence="1">
    <location>
        <begin position="323"/>
        <end position="344"/>
    </location>
</feature>
<evidence type="ECO:0000313" key="3">
    <source>
        <dbReference type="Proteomes" id="UP000637695"/>
    </source>
</evidence>
<feature type="transmembrane region" description="Helical" evidence="1">
    <location>
        <begin position="294"/>
        <end position="316"/>
    </location>
</feature>
<dbReference type="GO" id="GO:0140359">
    <property type="term" value="F:ABC-type transporter activity"/>
    <property type="evidence" value="ECO:0007669"/>
    <property type="project" value="InterPro"/>
</dbReference>
<comment type="caution">
    <text evidence="2">The sequence shown here is derived from an EMBL/GenBank/DDBJ whole genome shotgun (WGS) entry which is preliminary data.</text>
</comment>
<dbReference type="EMBL" id="BMOY01000039">
    <property type="protein sequence ID" value="GGJ11733.1"/>
    <property type="molecule type" value="Genomic_DNA"/>
</dbReference>
<accession>A0A917KF24</accession>
<evidence type="ECO:0008006" key="4">
    <source>
        <dbReference type="Google" id="ProtNLM"/>
    </source>
</evidence>
<keyword evidence="1" id="KW-0472">Membrane</keyword>
<dbReference type="PANTHER" id="PTHR37305:SF2">
    <property type="entry name" value="BACITRACIN TRANSPORT PERMEASE PROTEIN BCRB"/>
    <property type="match status" value="1"/>
</dbReference>
<keyword evidence="1" id="KW-0812">Transmembrane</keyword>
<dbReference type="Pfam" id="PF12679">
    <property type="entry name" value="ABC2_membrane_2"/>
    <property type="match status" value="1"/>
</dbReference>
<feature type="transmembrane region" description="Helical" evidence="1">
    <location>
        <begin position="21"/>
        <end position="38"/>
    </location>
</feature>
<evidence type="ECO:0000313" key="2">
    <source>
        <dbReference type="EMBL" id="GGJ11733.1"/>
    </source>
</evidence>
<name>A0A917KF24_9BACL</name>
<reference evidence="2" key="2">
    <citation type="submission" date="2020-09" db="EMBL/GenBank/DDBJ databases">
        <authorList>
            <person name="Sun Q."/>
            <person name="Ohkuma M."/>
        </authorList>
    </citation>
    <scope>NUCLEOTIDE SEQUENCE</scope>
    <source>
        <strain evidence="2">JCM 18487</strain>
    </source>
</reference>
<organism evidence="2 3">
    <name type="scientific">Alicyclobacillus cellulosilyticus</name>
    <dbReference type="NCBI Taxonomy" id="1003997"/>
    <lineage>
        <taxon>Bacteria</taxon>
        <taxon>Bacillati</taxon>
        <taxon>Bacillota</taxon>
        <taxon>Bacilli</taxon>
        <taxon>Bacillales</taxon>
        <taxon>Alicyclobacillaceae</taxon>
        <taxon>Alicyclobacillus</taxon>
    </lineage>
</organism>
<dbReference type="Proteomes" id="UP000637695">
    <property type="component" value="Unassembled WGS sequence"/>
</dbReference>
<keyword evidence="3" id="KW-1185">Reference proteome</keyword>
<protein>
    <recommendedName>
        <fullName evidence="4">ABC-2 type transport system permease protein</fullName>
    </recommendedName>
</protein>
<dbReference type="GO" id="GO:0005886">
    <property type="term" value="C:plasma membrane"/>
    <property type="evidence" value="ECO:0007669"/>
    <property type="project" value="UniProtKB-SubCell"/>
</dbReference>
<dbReference type="RefSeq" id="WP_188883006.1">
    <property type="nucleotide sequence ID" value="NZ_BMOY01000039.1"/>
</dbReference>
<gene>
    <name evidence="2" type="ORF">GCM10010885_21320</name>
</gene>
<proteinExistence type="predicted"/>
<evidence type="ECO:0000256" key="1">
    <source>
        <dbReference type="SAM" id="Phobius"/>
    </source>
</evidence>
<feature type="transmembrane region" description="Helical" evidence="1">
    <location>
        <begin position="219"/>
        <end position="250"/>
    </location>
</feature>
<dbReference type="PANTHER" id="PTHR37305">
    <property type="entry name" value="INTEGRAL MEMBRANE PROTEIN-RELATED"/>
    <property type="match status" value="1"/>
</dbReference>
<dbReference type="AlphaFoldDB" id="A0A917KF24"/>